<dbReference type="InterPro" id="IPR050251">
    <property type="entry name" value="HpcH-HpaI_aldolase"/>
</dbReference>
<comment type="similarity">
    <text evidence="1">Belongs to the HpcH/HpaI aldolase family.</text>
</comment>
<comment type="caution">
    <text evidence="5">The sequence shown here is derived from an EMBL/GenBank/DDBJ whole genome shotgun (WGS) entry which is preliminary data.</text>
</comment>
<dbReference type="Proteomes" id="UP001309876">
    <property type="component" value="Unassembled WGS sequence"/>
</dbReference>
<keyword evidence="2" id="KW-0479">Metal-binding</keyword>
<dbReference type="InterPro" id="IPR040442">
    <property type="entry name" value="Pyrv_kinase-like_dom_sf"/>
</dbReference>
<organism evidence="5 6">
    <name type="scientific">Lithohypha guttulata</name>
    <dbReference type="NCBI Taxonomy" id="1690604"/>
    <lineage>
        <taxon>Eukaryota</taxon>
        <taxon>Fungi</taxon>
        <taxon>Dikarya</taxon>
        <taxon>Ascomycota</taxon>
        <taxon>Pezizomycotina</taxon>
        <taxon>Eurotiomycetes</taxon>
        <taxon>Chaetothyriomycetidae</taxon>
        <taxon>Chaetothyriales</taxon>
        <taxon>Trichomeriaceae</taxon>
        <taxon>Lithohypha</taxon>
    </lineage>
</organism>
<name>A0AAN7YEW8_9EURO</name>
<evidence type="ECO:0000313" key="6">
    <source>
        <dbReference type="Proteomes" id="UP001309876"/>
    </source>
</evidence>
<dbReference type="EMBL" id="JAVRRJ010000006">
    <property type="protein sequence ID" value="KAK5083809.1"/>
    <property type="molecule type" value="Genomic_DNA"/>
</dbReference>
<sequence length="317" mass="34235">MSTTQQYSISNPWRDRILAGQVCSVMSVKYAFGNEIAMMARMAGVDGMFIDMEHTSFTTREISQLVLACNYVGVSPIVRIPGKAHWHLSRILDAGAAAVVIPHCETVEQVREIVLDAKYAPLGRRGCTNNQPILSFQTVPTIVQNDLLNRETMVIPMIETPGAVELADDFLAIDGVDGILIGSNDLCTDLGIAGQYDNPLYQDSVTRVVRAGVRAGKPIGIGGIGGRLDLLEKWFAMGATWSLSGADGSMLQAGMQKLGKSYAEINARVQTQRSFPKKAINGLNGDHVPSRNGVKSCNGPVDVNGHHQPERFVVNGV</sequence>
<dbReference type="InterPro" id="IPR015813">
    <property type="entry name" value="Pyrv/PenolPyrv_kinase-like_dom"/>
</dbReference>
<keyword evidence="3" id="KW-0456">Lyase</keyword>
<dbReference type="AlphaFoldDB" id="A0AAN7YEW8"/>
<protein>
    <recommendedName>
        <fullName evidence="4">HpcH/HpaI aldolase/citrate lyase domain-containing protein</fullName>
    </recommendedName>
</protein>
<dbReference type="PANTHER" id="PTHR30502:SF0">
    <property type="entry name" value="PHOSPHOENOLPYRUVATE CARBOXYLASE FAMILY PROTEIN"/>
    <property type="match status" value="1"/>
</dbReference>
<dbReference type="Gene3D" id="3.20.20.60">
    <property type="entry name" value="Phosphoenolpyruvate-binding domains"/>
    <property type="match status" value="1"/>
</dbReference>
<dbReference type="Pfam" id="PF03328">
    <property type="entry name" value="HpcH_HpaI"/>
    <property type="match status" value="1"/>
</dbReference>
<evidence type="ECO:0000256" key="2">
    <source>
        <dbReference type="ARBA" id="ARBA00022723"/>
    </source>
</evidence>
<evidence type="ECO:0000256" key="1">
    <source>
        <dbReference type="ARBA" id="ARBA00005568"/>
    </source>
</evidence>
<gene>
    <name evidence="5" type="ORF">LTR05_006315</name>
</gene>
<dbReference type="PANTHER" id="PTHR30502">
    <property type="entry name" value="2-KETO-3-DEOXY-L-RHAMNONATE ALDOLASE"/>
    <property type="match status" value="1"/>
</dbReference>
<reference evidence="5 6" key="1">
    <citation type="submission" date="2023-08" db="EMBL/GenBank/DDBJ databases">
        <title>Black Yeasts Isolated from many extreme environments.</title>
        <authorList>
            <person name="Coleine C."/>
            <person name="Stajich J.E."/>
            <person name="Selbmann L."/>
        </authorList>
    </citation>
    <scope>NUCLEOTIDE SEQUENCE [LARGE SCALE GENOMIC DNA]</scope>
    <source>
        <strain evidence="5 6">CCFEE 5910</strain>
    </source>
</reference>
<evidence type="ECO:0000256" key="3">
    <source>
        <dbReference type="ARBA" id="ARBA00023239"/>
    </source>
</evidence>
<dbReference type="InterPro" id="IPR005000">
    <property type="entry name" value="Aldolase/citrate-lyase_domain"/>
</dbReference>
<feature type="domain" description="HpcH/HpaI aldolase/citrate lyase" evidence="4">
    <location>
        <begin position="36"/>
        <end position="248"/>
    </location>
</feature>
<keyword evidence="6" id="KW-1185">Reference proteome</keyword>
<accession>A0AAN7YEW8</accession>
<dbReference type="SUPFAM" id="SSF51621">
    <property type="entry name" value="Phosphoenolpyruvate/pyruvate domain"/>
    <property type="match status" value="1"/>
</dbReference>
<proteinExistence type="inferred from homology"/>
<dbReference type="GO" id="GO:0005737">
    <property type="term" value="C:cytoplasm"/>
    <property type="evidence" value="ECO:0007669"/>
    <property type="project" value="TreeGrafter"/>
</dbReference>
<evidence type="ECO:0000259" key="4">
    <source>
        <dbReference type="Pfam" id="PF03328"/>
    </source>
</evidence>
<dbReference type="GO" id="GO:0046872">
    <property type="term" value="F:metal ion binding"/>
    <property type="evidence" value="ECO:0007669"/>
    <property type="project" value="UniProtKB-KW"/>
</dbReference>
<evidence type="ECO:0000313" key="5">
    <source>
        <dbReference type="EMBL" id="KAK5083809.1"/>
    </source>
</evidence>
<dbReference type="GO" id="GO:0016832">
    <property type="term" value="F:aldehyde-lyase activity"/>
    <property type="evidence" value="ECO:0007669"/>
    <property type="project" value="TreeGrafter"/>
</dbReference>